<keyword evidence="2" id="KW-0732">Signal</keyword>
<dbReference type="Proteomes" id="UP001501521">
    <property type="component" value="Unassembled WGS sequence"/>
</dbReference>
<sequence>MVKPWWLRLVIGIGAASLVTLAGCSPDDPPAPTGGVDSSAPISPSAGTPGETVEPVEMEKLTEDQYPAKVGRFELAWVLGAPVYDVADDANPERIAVDARLYAEPARQDRLGVAEGHQEVSPGVWCYEDVDGHDNCAVNTASGRLFVTIDMFDTLTMDELAQWSEDLAAELP</sequence>
<evidence type="ECO:0000256" key="2">
    <source>
        <dbReference type="SAM" id="SignalP"/>
    </source>
</evidence>
<feature type="signal peptide" evidence="2">
    <location>
        <begin position="1"/>
        <end position="22"/>
    </location>
</feature>
<accession>A0ABP9EWF2</accession>
<gene>
    <name evidence="3" type="ORF">GCM10025789_00940</name>
</gene>
<comment type="caution">
    <text evidence="3">The sequence shown here is derived from an EMBL/GenBank/DDBJ whole genome shotgun (WGS) entry which is preliminary data.</text>
</comment>
<feature type="region of interest" description="Disordered" evidence="1">
    <location>
        <begin position="29"/>
        <end position="52"/>
    </location>
</feature>
<keyword evidence="4" id="KW-1185">Reference proteome</keyword>
<dbReference type="RefSeq" id="WP_345577357.1">
    <property type="nucleotide sequence ID" value="NZ_BAABLV010000002.1"/>
</dbReference>
<evidence type="ECO:0000313" key="3">
    <source>
        <dbReference type="EMBL" id="GAA4888510.1"/>
    </source>
</evidence>
<proteinExistence type="predicted"/>
<feature type="chain" id="PRO_5046493403" description="DUF4367 domain-containing protein" evidence="2">
    <location>
        <begin position="23"/>
        <end position="172"/>
    </location>
</feature>
<name>A0ABP9EWF2_9ACTN</name>
<organism evidence="3 4">
    <name type="scientific">Tessaracoccus lubricantis</name>
    <dbReference type="NCBI Taxonomy" id="545543"/>
    <lineage>
        <taxon>Bacteria</taxon>
        <taxon>Bacillati</taxon>
        <taxon>Actinomycetota</taxon>
        <taxon>Actinomycetes</taxon>
        <taxon>Propionibacteriales</taxon>
        <taxon>Propionibacteriaceae</taxon>
        <taxon>Tessaracoccus</taxon>
    </lineage>
</organism>
<evidence type="ECO:0008006" key="5">
    <source>
        <dbReference type="Google" id="ProtNLM"/>
    </source>
</evidence>
<dbReference type="EMBL" id="BAABLV010000002">
    <property type="protein sequence ID" value="GAA4888510.1"/>
    <property type="molecule type" value="Genomic_DNA"/>
</dbReference>
<protein>
    <recommendedName>
        <fullName evidence="5">DUF4367 domain-containing protein</fullName>
    </recommendedName>
</protein>
<dbReference type="PROSITE" id="PS51257">
    <property type="entry name" value="PROKAR_LIPOPROTEIN"/>
    <property type="match status" value="1"/>
</dbReference>
<evidence type="ECO:0000313" key="4">
    <source>
        <dbReference type="Proteomes" id="UP001501521"/>
    </source>
</evidence>
<evidence type="ECO:0000256" key="1">
    <source>
        <dbReference type="SAM" id="MobiDB-lite"/>
    </source>
</evidence>
<reference evidence="4" key="1">
    <citation type="journal article" date="2019" name="Int. J. Syst. Evol. Microbiol.">
        <title>The Global Catalogue of Microorganisms (GCM) 10K type strain sequencing project: providing services to taxonomists for standard genome sequencing and annotation.</title>
        <authorList>
            <consortium name="The Broad Institute Genomics Platform"/>
            <consortium name="The Broad Institute Genome Sequencing Center for Infectious Disease"/>
            <person name="Wu L."/>
            <person name="Ma J."/>
        </authorList>
    </citation>
    <scope>NUCLEOTIDE SEQUENCE [LARGE SCALE GENOMIC DNA]</scope>
    <source>
        <strain evidence="4">JCM 19125</strain>
    </source>
</reference>